<dbReference type="Pfam" id="PF07715">
    <property type="entry name" value="Plug"/>
    <property type="match status" value="1"/>
</dbReference>
<evidence type="ECO:0000256" key="4">
    <source>
        <dbReference type="ARBA" id="ARBA00022692"/>
    </source>
</evidence>
<evidence type="ECO:0000256" key="2">
    <source>
        <dbReference type="ARBA" id="ARBA00022448"/>
    </source>
</evidence>
<dbReference type="PANTHER" id="PTHR40980:SF4">
    <property type="entry name" value="TONB-DEPENDENT RECEPTOR-LIKE BETA-BARREL DOMAIN-CONTAINING PROTEIN"/>
    <property type="match status" value="1"/>
</dbReference>
<evidence type="ECO:0000259" key="10">
    <source>
        <dbReference type="Pfam" id="PF07715"/>
    </source>
</evidence>
<evidence type="ECO:0000259" key="11">
    <source>
        <dbReference type="Pfam" id="PF14905"/>
    </source>
</evidence>
<dbReference type="OrthoDB" id="905812at2"/>
<feature type="region of interest" description="Disordered" evidence="8">
    <location>
        <begin position="343"/>
        <end position="371"/>
    </location>
</feature>
<evidence type="ECO:0000256" key="7">
    <source>
        <dbReference type="PROSITE-ProRule" id="PRU01360"/>
    </source>
</evidence>
<dbReference type="RefSeq" id="WP_135495889.1">
    <property type="nucleotide sequence ID" value="NZ_SRLD01000001.1"/>
</dbReference>
<dbReference type="InterPro" id="IPR037066">
    <property type="entry name" value="Plug_dom_sf"/>
</dbReference>
<keyword evidence="12" id="KW-0675">Receptor</keyword>
<dbReference type="GO" id="GO:0009279">
    <property type="term" value="C:cell outer membrane"/>
    <property type="evidence" value="ECO:0007669"/>
    <property type="project" value="UniProtKB-SubCell"/>
</dbReference>
<proteinExistence type="inferred from homology"/>
<feature type="domain" description="TonB-dependent receptor plug" evidence="10">
    <location>
        <begin position="159"/>
        <end position="235"/>
    </location>
</feature>
<dbReference type="InterPro" id="IPR039426">
    <property type="entry name" value="TonB-dep_rcpt-like"/>
</dbReference>
<dbReference type="InterPro" id="IPR041700">
    <property type="entry name" value="OMP_b-brl_3"/>
</dbReference>
<keyword evidence="6 7" id="KW-0998">Cell outer membrane</keyword>
<evidence type="ECO:0000256" key="1">
    <source>
        <dbReference type="ARBA" id="ARBA00004571"/>
    </source>
</evidence>
<evidence type="ECO:0000313" key="13">
    <source>
        <dbReference type="Proteomes" id="UP000297739"/>
    </source>
</evidence>
<dbReference type="SUPFAM" id="SSF49464">
    <property type="entry name" value="Carboxypeptidase regulatory domain-like"/>
    <property type="match status" value="1"/>
</dbReference>
<keyword evidence="5 7" id="KW-0472">Membrane</keyword>
<reference evidence="12 13" key="1">
    <citation type="submission" date="2019-04" db="EMBL/GenBank/DDBJ databases">
        <authorList>
            <person name="Feng G."/>
            <person name="Zhang J."/>
            <person name="Zhu H."/>
        </authorList>
    </citation>
    <scope>NUCLEOTIDE SEQUENCE [LARGE SCALE GENOMIC DNA]</scope>
    <source>
        <strain evidence="12 13">JCM 17223</strain>
    </source>
</reference>
<comment type="subcellular location">
    <subcellularLocation>
        <location evidence="1 7">Cell outer membrane</location>
        <topology evidence="1 7">Multi-pass membrane protein</topology>
    </subcellularLocation>
</comment>
<evidence type="ECO:0000256" key="6">
    <source>
        <dbReference type="ARBA" id="ARBA00023237"/>
    </source>
</evidence>
<evidence type="ECO:0000256" key="3">
    <source>
        <dbReference type="ARBA" id="ARBA00022452"/>
    </source>
</evidence>
<comment type="similarity">
    <text evidence="7">Belongs to the TonB-dependent receptor family.</text>
</comment>
<sequence>MNSSSTFRRALRCLGLLLTLFPLGVQAQNAAPVTGSLSGLLMDKGTGQPLPFATVAVLRAQDSTFVQGGQTSENGTFDFSRLGFGTYMLRATVLGYKPLRQPVALSAAAPVAKLGALRLISTTTQLAGVTVQGERATVVDNLDKKVINVAKDLTSVGGTALNVLQNVPSVAVDQNGTVSMRGSSNITVLIDGKPSGAANGGTGTRLEQIPASAIEKVEIVTNPSARYDAGGAGGVINIILKKQRHDGWNGQATANVGSADKYNTSLSLNRHQGKMNLFGSYNARDDRYQNENTVDQTAVVKDVPFRVYQQGRGQRHSTSHDGRVGFDYTFSPEQSLTFTAEPQMNRGNNSATQTARLNDVPQRNSQRVTEDVKTLDVSSDYRRTWAAHKGRELTTNLGYTNLWANVVVGQQLTSNAVPEPEWKQDLGVRLQAVYGQADYTHPLDSTSRLDLGLKGQWQTNNGTDDYLLQRTDQPTEYARVDSRSVAYTFREYLQAGYATYQYQRGKWSYQGGVRAEYTRTTGNVQGGQGAFNLNYLNLFPSATVVRTLPGDQRLQLSYARRLNRPNFMQLLAFPLYQDPRSYRLGDPSLRPEYSNAFELGHQVSMGSASVNTTLFYRHTTNAIQRIREVDTLATRLNGAAGVVTAELNRNFGQSQSYGAELSLNQPLTKWWRLTASGSLFRSTVTALAATEASRSNLTGTARLLNSFTPTPKLDVQLTGTYRAAVITPQGRLLPQGGIDVALRQKLFADRAALTLRVSDVFNTQRQRIEAFGANDFRATYLNKYETRVGYLGFSWYFGANKPPKKIEAAPQGGGGGFGG</sequence>
<evidence type="ECO:0000256" key="5">
    <source>
        <dbReference type="ARBA" id="ARBA00023136"/>
    </source>
</evidence>
<dbReference type="EMBL" id="SRLD01000001">
    <property type="protein sequence ID" value="TGE20214.1"/>
    <property type="molecule type" value="Genomic_DNA"/>
</dbReference>
<comment type="caution">
    <text evidence="12">The sequence shown here is derived from an EMBL/GenBank/DDBJ whole genome shotgun (WGS) entry which is preliminary data.</text>
</comment>
<dbReference type="Proteomes" id="UP000297739">
    <property type="component" value="Unassembled WGS sequence"/>
</dbReference>
<keyword evidence="9" id="KW-0732">Signal</keyword>
<evidence type="ECO:0000313" key="12">
    <source>
        <dbReference type="EMBL" id="TGE20214.1"/>
    </source>
</evidence>
<keyword evidence="4 7" id="KW-0812">Transmembrane</keyword>
<dbReference type="InterPro" id="IPR012910">
    <property type="entry name" value="Plug_dom"/>
</dbReference>
<dbReference type="AlphaFoldDB" id="A0A4Z0PSD0"/>
<keyword evidence="13" id="KW-1185">Reference proteome</keyword>
<dbReference type="Gene3D" id="2.170.130.10">
    <property type="entry name" value="TonB-dependent receptor, plug domain"/>
    <property type="match status" value="1"/>
</dbReference>
<dbReference type="PROSITE" id="PS52016">
    <property type="entry name" value="TONB_DEPENDENT_REC_3"/>
    <property type="match status" value="1"/>
</dbReference>
<dbReference type="Pfam" id="PF13620">
    <property type="entry name" value="CarboxypepD_reg"/>
    <property type="match status" value="1"/>
</dbReference>
<evidence type="ECO:0000256" key="9">
    <source>
        <dbReference type="SAM" id="SignalP"/>
    </source>
</evidence>
<feature type="chain" id="PRO_5021348401" evidence="9">
    <location>
        <begin position="28"/>
        <end position="819"/>
    </location>
</feature>
<dbReference type="PANTHER" id="PTHR40980">
    <property type="entry name" value="PLUG DOMAIN-CONTAINING PROTEIN"/>
    <property type="match status" value="1"/>
</dbReference>
<feature type="domain" description="Outer membrane protein beta-barrel" evidence="11">
    <location>
        <begin position="388"/>
        <end position="795"/>
    </location>
</feature>
<protein>
    <submittedName>
        <fullName evidence="12">TonB-dependent receptor</fullName>
    </submittedName>
</protein>
<keyword evidence="3 7" id="KW-1134">Transmembrane beta strand</keyword>
<dbReference type="SUPFAM" id="SSF56935">
    <property type="entry name" value="Porins"/>
    <property type="match status" value="1"/>
</dbReference>
<evidence type="ECO:0000256" key="8">
    <source>
        <dbReference type="SAM" id="MobiDB-lite"/>
    </source>
</evidence>
<name>A0A4Z0PSD0_9BACT</name>
<feature type="compositionally biased region" description="Polar residues" evidence="8">
    <location>
        <begin position="343"/>
        <end position="367"/>
    </location>
</feature>
<keyword evidence="2 7" id="KW-0813">Transport</keyword>
<dbReference type="Gene3D" id="2.60.40.1120">
    <property type="entry name" value="Carboxypeptidase-like, regulatory domain"/>
    <property type="match status" value="1"/>
</dbReference>
<gene>
    <name evidence="12" type="ORF">E5J99_01235</name>
</gene>
<dbReference type="InterPro" id="IPR036942">
    <property type="entry name" value="Beta-barrel_TonB_sf"/>
</dbReference>
<dbReference type="Pfam" id="PF14905">
    <property type="entry name" value="OMP_b-brl_3"/>
    <property type="match status" value="1"/>
</dbReference>
<feature type="signal peptide" evidence="9">
    <location>
        <begin position="1"/>
        <end position="27"/>
    </location>
</feature>
<accession>A0A4Z0PSD0</accession>
<organism evidence="12 13">
    <name type="scientific">Hymenobacter elongatus</name>
    <dbReference type="NCBI Taxonomy" id="877208"/>
    <lineage>
        <taxon>Bacteria</taxon>
        <taxon>Pseudomonadati</taxon>
        <taxon>Bacteroidota</taxon>
        <taxon>Cytophagia</taxon>
        <taxon>Cytophagales</taxon>
        <taxon>Hymenobacteraceae</taxon>
        <taxon>Hymenobacter</taxon>
    </lineage>
</organism>
<dbReference type="Gene3D" id="2.40.170.20">
    <property type="entry name" value="TonB-dependent receptor, beta-barrel domain"/>
    <property type="match status" value="1"/>
</dbReference>
<dbReference type="InterPro" id="IPR008969">
    <property type="entry name" value="CarboxyPept-like_regulatory"/>
</dbReference>